<dbReference type="Pfam" id="PF00431">
    <property type="entry name" value="CUB"/>
    <property type="match status" value="2"/>
</dbReference>
<feature type="disulfide bond" description="Interchain (between heavy and light chains)" evidence="27">
    <location>
        <begin position="485"/>
        <end position="621"/>
    </location>
</feature>
<keyword evidence="32" id="KW-0812">Transmembrane</keyword>
<feature type="disulfide bond" evidence="27">
    <location>
        <begin position="201"/>
        <end position="214"/>
    </location>
</feature>
<dbReference type="GO" id="GO:0035821">
    <property type="term" value="P:modulation of process of another organism"/>
    <property type="evidence" value="ECO:0007669"/>
    <property type="project" value="UniProtKB-ARBA"/>
</dbReference>
<dbReference type="PROSITE" id="PS50240">
    <property type="entry name" value="TRYPSIN_DOM"/>
    <property type="match status" value="1"/>
</dbReference>
<feature type="domain" description="Sushi" evidence="35">
    <location>
        <begin position="414"/>
        <end position="483"/>
    </location>
</feature>
<evidence type="ECO:0000259" key="33">
    <source>
        <dbReference type="PROSITE" id="PS01180"/>
    </source>
</evidence>
<evidence type="ECO:0000256" key="2">
    <source>
        <dbReference type="ARBA" id="ARBA00004241"/>
    </source>
</evidence>
<dbReference type="FunFam" id="2.10.70.10:FF:000016">
    <property type="entry name" value="Mannan-binding lectin serine protease 1"/>
    <property type="match status" value="1"/>
</dbReference>
<dbReference type="InterPro" id="IPR033116">
    <property type="entry name" value="TRYPSIN_SER"/>
</dbReference>
<evidence type="ECO:0000256" key="12">
    <source>
        <dbReference type="ARBA" id="ARBA00022723"/>
    </source>
</evidence>
<dbReference type="InterPro" id="IPR018097">
    <property type="entry name" value="EGF_Ca-bd_CS"/>
</dbReference>
<dbReference type="EC" id="3.4.21.41" evidence="5"/>
<feature type="disulfide bond" evidence="27">
    <location>
        <begin position="666"/>
        <end position="688"/>
    </location>
</feature>
<dbReference type="GO" id="GO:0004252">
    <property type="term" value="F:serine-type endopeptidase activity"/>
    <property type="evidence" value="ECO:0007669"/>
    <property type="project" value="UniProtKB-EC"/>
</dbReference>
<evidence type="ECO:0000256" key="27">
    <source>
        <dbReference type="PIRSR" id="PIRSR001155-2"/>
    </source>
</evidence>
<evidence type="ECO:0000256" key="6">
    <source>
        <dbReference type="ARBA" id="ARBA00022525"/>
    </source>
</evidence>
<evidence type="ECO:0000313" key="36">
    <source>
        <dbReference type="Ensembl" id="ENSPMRP00000027959.1"/>
    </source>
</evidence>
<feature type="binding site" evidence="29">
    <location>
        <position position="116"/>
    </location>
    <ligand>
        <name>Ca(2+)</name>
        <dbReference type="ChEBI" id="CHEBI:29108"/>
        <label>1</label>
    </ligand>
</feature>
<dbReference type="SMART" id="SM00020">
    <property type="entry name" value="Tryp_SPc"/>
    <property type="match status" value="1"/>
</dbReference>
<dbReference type="SMART" id="SM00032">
    <property type="entry name" value="CCP"/>
    <property type="match status" value="2"/>
</dbReference>
<feature type="binding site" evidence="29">
    <location>
        <position position="293"/>
    </location>
    <ligand>
        <name>Ca(2+)</name>
        <dbReference type="ChEBI" id="CHEBI:29108"/>
        <label>3</label>
    </ligand>
</feature>
<dbReference type="InterPro" id="IPR043504">
    <property type="entry name" value="Peptidase_S1_PA_chymotrypsin"/>
</dbReference>
<dbReference type="Pfam" id="PF00089">
    <property type="entry name" value="Trypsin"/>
    <property type="match status" value="1"/>
</dbReference>
<dbReference type="InterPro" id="IPR009003">
    <property type="entry name" value="Peptidase_S1_PA"/>
</dbReference>
<comment type="subcellular location">
    <subcellularLocation>
        <location evidence="2">Cell surface</location>
    </subcellularLocation>
    <subcellularLocation>
        <location evidence="3">Secreted</location>
    </subcellularLocation>
</comment>
<evidence type="ECO:0000256" key="25">
    <source>
        <dbReference type="ARBA" id="ARBA00093536"/>
    </source>
</evidence>
<dbReference type="PIRSF" id="PIRSF001155">
    <property type="entry name" value="C1r_C1s_MASP"/>
    <property type="match status" value="1"/>
</dbReference>
<comment type="catalytic activity">
    <reaction evidence="1">
        <text>Selective cleavage of Lys(or Arg)-|-Ile bond in complement subcomponent C1s to form the active form of C1s (EC 3.4.21.42).</text>
        <dbReference type="EC" id="3.4.21.41"/>
    </reaction>
</comment>
<evidence type="ECO:0000256" key="21">
    <source>
        <dbReference type="ARBA" id="ARBA00023157"/>
    </source>
</evidence>
<keyword evidence="16" id="KW-0068">Autocatalytic cleavage</keyword>
<evidence type="ECO:0000256" key="7">
    <source>
        <dbReference type="ARBA" id="ARBA00022536"/>
    </source>
</evidence>
<feature type="disulfide bond" evidence="27">
    <location>
        <begin position="699"/>
        <end position="729"/>
    </location>
</feature>
<keyword evidence="10 31" id="KW-0768">Sushi</keyword>
<dbReference type="Gene3D" id="2.40.10.10">
    <property type="entry name" value="Trypsin-like serine proteases"/>
    <property type="match status" value="2"/>
</dbReference>
<evidence type="ECO:0000256" key="3">
    <source>
        <dbReference type="ARBA" id="ARBA00004613"/>
    </source>
</evidence>
<dbReference type="PROSITE" id="PS01187">
    <property type="entry name" value="EGF_CA"/>
    <property type="match status" value="1"/>
</dbReference>
<organism evidence="36 37">
    <name type="scientific">Podarcis muralis</name>
    <name type="common">Wall lizard</name>
    <name type="synonym">Lacerta muralis</name>
    <dbReference type="NCBI Taxonomy" id="64176"/>
    <lineage>
        <taxon>Eukaryota</taxon>
        <taxon>Metazoa</taxon>
        <taxon>Chordata</taxon>
        <taxon>Craniata</taxon>
        <taxon>Vertebrata</taxon>
        <taxon>Euteleostomi</taxon>
        <taxon>Lepidosauria</taxon>
        <taxon>Squamata</taxon>
        <taxon>Bifurcata</taxon>
        <taxon>Unidentata</taxon>
        <taxon>Episquamata</taxon>
        <taxon>Laterata</taxon>
        <taxon>Lacertibaenia</taxon>
        <taxon>Lacertidae</taxon>
        <taxon>Podarcis</taxon>
    </lineage>
</organism>
<evidence type="ECO:0000256" key="24">
    <source>
        <dbReference type="ARBA" id="ARBA00093383"/>
    </source>
</evidence>
<dbReference type="SUPFAM" id="SSF57535">
    <property type="entry name" value="Complement control module/SCR domain"/>
    <property type="match status" value="2"/>
</dbReference>
<dbReference type="SUPFAM" id="SSF50494">
    <property type="entry name" value="Trypsin-like serine proteases"/>
    <property type="match status" value="1"/>
</dbReference>
<dbReference type="InterPro" id="IPR001254">
    <property type="entry name" value="Trypsin_dom"/>
</dbReference>
<keyword evidence="13" id="KW-0732">Signal</keyword>
<keyword evidence="19" id="KW-0391">Immunity</keyword>
<feature type="disulfide bond" evidence="27">
    <location>
        <begin position="113"/>
        <end position="131"/>
    </location>
</feature>
<dbReference type="Gene3D" id="2.60.120.290">
    <property type="entry name" value="Spermadhesin, CUB domain"/>
    <property type="match status" value="2"/>
</dbReference>
<feature type="disulfide bond" evidence="27">
    <location>
        <begin position="416"/>
        <end position="463"/>
    </location>
</feature>
<feature type="binding site" evidence="29">
    <location>
        <position position="211"/>
    </location>
    <ligand>
        <name>Ca(2+)</name>
        <dbReference type="ChEBI" id="CHEBI:29108"/>
        <label>2</label>
    </ligand>
</feature>
<dbReference type="CDD" id="cd00054">
    <property type="entry name" value="EGF_CA"/>
    <property type="match status" value="1"/>
</dbReference>
<feature type="binding site" evidence="29">
    <location>
        <position position="108"/>
    </location>
    <ligand>
        <name>Ca(2+)</name>
        <dbReference type="ChEBI" id="CHEBI:29108"/>
        <label>1</label>
    </ligand>
</feature>
<dbReference type="GO" id="GO:0006958">
    <property type="term" value="P:complement activation, classical pathway"/>
    <property type="evidence" value="ECO:0007669"/>
    <property type="project" value="UniProtKB-KW"/>
</dbReference>
<feature type="modified residue" description="Phosphoserine; by CK2" evidence="28">
    <location>
        <position position="246"/>
    </location>
</feature>
<reference evidence="36 37" key="1">
    <citation type="journal article" date="2019" name="Proc. Natl. Acad. Sci. U.S.A.">
        <title>Regulatory changes in pterin and carotenoid genes underlie balanced color polymorphisms in the wall lizard.</title>
        <authorList>
            <person name="Andrade P."/>
            <person name="Pinho C."/>
            <person name="Perez I de Lanuza G."/>
            <person name="Afonso S."/>
            <person name="Brejcha J."/>
            <person name="Rubin C.J."/>
            <person name="Wallerman O."/>
            <person name="Pereira P."/>
            <person name="Sabatino S.J."/>
            <person name="Bellati A."/>
            <person name="Pellitteri-Rosa D."/>
            <person name="Bosakova Z."/>
            <person name="Bunikis I."/>
            <person name="Carretero M.A."/>
            <person name="Feiner N."/>
            <person name="Marsik P."/>
            <person name="Pauperio F."/>
            <person name="Salvi D."/>
            <person name="Soler L."/>
            <person name="While G.M."/>
            <person name="Uller T."/>
            <person name="Font E."/>
            <person name="Andersson L."/>
            <person name="Carneiro M."/>
        </authorList>
    </citation>
    <scope>NUCLEOTIDE SEQUENCE</scope>
</reference>
<evidence type="ECO:0000256" key="13">
    <source>
        <dbReference type="ARBA" id="ARBA00022729"/>
    </source>
</evidence>
<dbReference type="PROSITE" id="PS50923">
    <property type="entry name" value="SUSHI"/>
    <property type="match status" value="2"/>
</dbReference>
<dbReference type="InterPro" id="IPR024175">
    <property type="entry name" value="Pept_S1A_C1r/C1S/mannan-bd"/>
</dbReference>
<feature type="disulfide bond" evidence="27">
    <location>
        <begin position="378"/>
        <end position="411"/>
    </location>
</feature>
<dbReference type="GeneTree" id="ENSGT00940000158621"/>
<accession>A0A670JX21</accession>
<evidence type="ECO:0000256" key="5">
    <source>
        <dbReference type="ARBA" id="ARBA00011907"/>
    </source>
</evidence>
<feature type="active site" description="Charge relay system" evidence="26">
    <location>
        <position position="601"/>
    </location>
</feature>
<keyword evidence="18 29" id="KW-0106">Calcium</keyword>
<evidence type="ECO:0000256" key="15">
    <source>
        <dbReference type="ARBA" id="ARBA00022801"/>
    </source>
</evidence>
<dbReference type="PANTHER" id="PTHR24255:SF25">
    <property type="entry name" value="COMPLEMENT C1R SUBCOMPONENT"/>
    <property type="match status" value="1"/>
</dbReference>
<feature type="modified residue" description="(3R)-3-hydroxyasparagine" evidence="28">
    <location>
        <position position="207"/>
    </location>
</feature>
<keyword evidence="37" id="KW-1185">Reference proteome</keyword>
<evidence type="ECO:0000256" key="32">
    <source>
        <dbReference type="SAM" id="Phobius"/>
    </source>
</evidence>
<dbReference type="CDD" id="cd00033">
    <property type="entry name" value="CCP"/>
    <property type="match status" value="2"/>
</dbReference>
<feature type="domain" description="Peptidase S1" evidence="34">
    <location>
        <begin position="498"/>
        <end position="751"/>
    </location>
</feature>
<reference evidence="36" key="2">
    <citation type="submission" date="2025-08" db="UniProtKB">
        <authorList>
            <consortium name="Ensembl"/>
        </authorList>
    </citation>
    <scope>IDENTIFICATION</scope>
</reference>
<dbReference type="Pfam" id="PF00084">
    <property type="entry name" value="Sushi"/>
    <property type="match status" value="2"/>
</dbReference>
<evidence type="ECO:0000259" key="34">
    <source>
        <dbReference type="PROSITE" id="PS50240"/>
    </source>
</evidence>
<dbReference type="PROSITE" id="PS00135">
    <property type="entry name" value="TRYPSIN_SER"/>
    <property type="match status" value="1"/>
</dbReference>
<evidence type="ECO:0000256" key="11">
    <source>
        <dbReference type="ARBA" id="ARBA00022670"/>
    </source>
</evidence>
<evidence type="ECO:0000256" key="1">
    <source>
        <dbReference type="ARBA" id="ARBA00001057"/>
    </source>
</evidence>
<dbReference type="CDD" id="cd00041">
    <property type="entry name" value="CUB"/>
    <property type="match status" value="2"/>
</dbReference>
<sequence>MQKHFNISRFFIVLNVRVFSTKFLFLLVFILKCVCCVYRLPRLLQLLLLQGAFVFGAVSSTPTTRKLFGEVRSPNYPKPYPNNNESTWDISVPKGFRVKLNFWQFDLEPSEDCTYDYVKITANKKDLGRFCGQQDSTTGNHPRGKEILSAGNRMRLLFHSDFSNEENGTNVFYKGFQAYYQAVDLDECALENDVEDGAPRCQHFCHNYIGGYFCSCQPGYRLQSDQHSCKVNCSNELFTEQSGYLSSPGYPQPYPADLRCNYSIRVEAGLIITLKFLEPFEIDDHQQVRCPYDQLKIQVGGEEVGEFCGTTSPGSIETNGSLVDVLFHTDDSGYSRGWKIRYSTERVPCPQPVPNDEFTIIQDLQPLYQYQDYFIASCRTGYRLKEGDKALKSFTAVCQKDGTWHRPMPRCEIVNCGEPKSLTNGDFTYESQPNNNDYLSVVRYSCKERYYRLFSNGGDIYTCSAKGSWMDQDDHEDIPVCLPVCGRPDNPIKIIQRIIDGQEAPNGSFPWQAKTFVTGRGGGALLGDRWILTAAHNLYPKLSSASRMAQSPELSEVIKKTQVFLGHTDVEEIVKLGNRPVRKVYIHPTYNQGLPENFDGDIALLELEDPVTLGPDMLPICLPDPGNSTFYAQGWMGYASGFGVEKNILAHKLKYVPIPVARRSSCQQWLKGQKIDGRDPVFTENMFCAGSPHETKDTCQGDSGGAFAVRDPQTGRWVVSGIVSWGINCGNGYGFYTKVMNYLDWIKGIVGKDWVSMQGSD</sequence>
<protein>
    <recommendedName>
        <fullName evidence="5">complement subcomponent C1r</fullName>
        <ecNumber evidence="5">3.4.21.41</ecNumber>
    </recommendedName>
</protein>
<dbReference type="PRINTS" id="PR00722">
    <property type="entry name" value="CHYMOTRYPSIN"/>
</dbReference>
<dbReference type="InterPro" id="IPR000742">
    <property type="entry name" value="EGF"/>
</dbReference>
<evidence type="ECO:0000256" key="19">
    <source>
        <dbReference type="ARBA" id="ARBA00022859"/>
    </source>
</evidence>
<dbReference type="CDD" id="cd00190">
    <property type="entry name" value="Tryp_SPc"/>
    <property type="match status" value="1"/>
</dbReference>
<evidence type="ECO:0000256" key="26">
    <source>
        <dbReference type="PIRSR" id="PIRSR001155-1"/>
    </source>
</evidence>
<feature type="disulfide bond" evidence="27">
    <location>
        <begin position="349"/>
        <end position="398"/>
    </location>
</feature>
<dbReference type="InterPro" id="IPR000436">
    <property type="entry name" value="Sushi_SCR_CCP_dom"/>
</dbReference>
<proteinExistence type="inferred from homology"/>
<keyword evidence="32" id="KW-1133">Transmembrane helix</keyword>
<keyword evidence="12 29" id="KW-0479">Metal-binding</keyword>
<dbReference type="InterPro" id="IPR001881">
    <property type="entry name" value="EGF-like_Ca-bd_dom"/>
</dbReference>
<keyword evidence="9" id="KW-0399">Innate immunity</keyword>
<dbReference type="Gene3D" id="2.10.25.10">
    <property type="entry name" value="Laminin"/>
    <property type="match status" value="1"/>
</dbReference>
<feature type="domain" description="Sushi" evidence="35">
    <location>
        <begin position="347"/>
        <end position="413"/>
    </location>
</feature>
<dbReference type="Ensembl" id="ENSPMRT00000029656.1">
    <property type="protein sequence ID" value="ENSPMRP00000027959.1"/>
    <property type="gene ID" value="ENSPMRG00000018029.1"/>
</dbReference>
<keyword evidence="23 28" id="KW-0379">Hydroxylation</keyword>
<keyword evidence="14" id="KW-0677">Repeat</keyword>
<keyword evidence="22" id="KW-0325">Glycoprotein</keyword>
<dbReference type="GO" id="GO:0072562">
    <property type="term" value="C:blood microparticle"/>
    <property type="evidence" value="ECO:0007669"/>
    <property type="project" value="TreeGrafter"/>
</dbReference>
<evidence type="ECO:0000256" key="22">
    <source>
        <dbReference type="ARBA" id="ARBA00023180"/>
    </source>
</evidence>
<dbReference type="InterPro" id="IPR000859">
    <property type="entry name" value="CUB_dom"/>
</dbReference>
<feature type="binding site" evidence="29">
    <location>
        <position position="332"/>
    </location>
    <ligand>
        <name>Ca(2+)</name>
        <dbReference type="ChEBI" id="CHEBI:29108"/>
        <label>3</label>
    </ligand>
</feature>
<feature type="binding site" evidence="29">
    <location>
        <position position="330"/>
    </location>
    <ligand>
        <name>Ca(2+)</name>
        <dbReference type="ChEBI" id="CHEBI:29108"/>
        <label>3</label>
    </ligand>
</feature>
<feature type="disulfide bond" evidence="27">
    <location>
        <begin position="290"/>
        <end position="308"/>
    </location>
</feature>
<dbReference type="SUPFAM" id="SSF49854">
    <property type="entry name" value="Spermadhesin, CUB domain"/>
    <property type="match status" value="2"/>
</dbReference>
<dbReference type="SMART" id="SM00042">
    <property type="entry name" value="CUB"/>
    <property type="match status" value="2"/>
</dbReference>
<feature type="active site" description="Charge relay system" evidence="26">
    <location>
        <position position="536"/>
    </location>
</feature>
<evidence type="ECO:0000256" key="14">
    <source>
        <dbReference type="ARBA" id="ARBA00022737"/>
    </source>
</evidence>
<dbReference type="FunFam" id="2.10.25.10:FF:000059">
    <property type="entry name" value="Mannan-binding lectin serine protease 1"/>
    <property type="match status" value="1"/>
</dbReference>
<evidence type="ECO:0000256" key="9">
    <source>
        <dbReference type="ARBA" id="ARBA00022588"/>
    </source>
</evidence>
<feature type="binding site" evidence="29">
    <location>
        <position position="187"/>
    </location>
    <ligand>
        <name>Ca(2+)</name>
        <dbReference type="ChEBI" id="CHEBI:29108"/>
        <label>2</label>
    </ligand>
</feature>
<keyword evidence="6" id="KW-0964">Secreted</keyword>
<feature type="transmembrane region" description="Helical" evidence="32">
    <location>
        <begin position="12"/>
        <end position="31"/>
    </location>
</feature>
<comment type="subunit">
    <text evidence="25">Core component of the complement C1 complex, a calcium-dependent complex composed of 1 molecule of the C1Q subcomplex, 2 molecules of C1R and 2 molecules of C1S. The C1Q subcomplex is composed 18 subunits: 3 chains of C1QA, C1QB, and C1QC trimerize to form 6 collagen-like triple helices connected to six globular ligand-recognition modules. Within the C1 complex, C1R is a dimer of identical chains, each of which is activated by cleavage into two chains, heavy and light, connected by disulfide bonds.</text>
</comment>
<evidence type="ECO:0000256" key="4">
    <source>
        <dbReference type="ARBA" id="ARBA00009228"/>
    </source>
</evidence>
<evidence type="ECO:0000256" key="28">
    <source>
        <dbReference type="PIRSR" id="PIRSR001155-3"/>
    </source>
</evidence>
<dbReference type="PROSITE" id="PS01180">
    <property type="entry name" value="CUB"/>
    <property type="match status" value="2"/>
</dbReference>
<comment type="function">
    <text evidence="24">Serine protease component of the complement C1 complex, a multiprotein complex that initiates the classical pathway of the complement system, a cascade of proteins that leads to phagocytosis and breakdown of pathogens and signaling that strengthens the adaptive immune system. C1R catalyzes the first enzymatic step in the classical complement pathway: it is activated by the C1Q subcomplex of the C1 complex, which associates with IgG or IgM immunoglobulins complexed with antigens to form antigen-antibody complexes on the surface of pathogens. Immunoglobulin-binding promotes the autocatalytic cleavage and activation of C1R. Activated C1R then cleaves and activates C1S, the second protease of the classical complement pathway. It is unclear if C1R activates C1S within single, strained C1 complexes or between neighboring C1 complexes on surfaces.</text>
</comment>
<evidence type="ECO:0000259" key="35">
    <source>
        <dbReference type="PROSITE" id="PS50923"/>
    </source>
</evidence>
<dbReference type="InterPro" id="IPR035976">
    <property type="entry name" value="Sushi/SCR/CCP_sf"/>
</dbReference>
<evidence type="ECO:0000256" key="17">
    <source>
        <dbReference type="ARBA" id="ARBA00022825"/>
    </source>
</evidence>
<keyword evidence="21 27" id="KW-1015">Disulfide bond</keyword>
<dbReference type="FunFam" id="2.60.120.290:FF:000012">
    <property type="entry name" value="mannan-binding lectin serine protease 1 isoform X1"/>
    <property type="match status" value="1"/>
</dbReference>
<dbReference type="Pfam" id="PF14670">
    <property type="entry name" value="FXa_inhibition"/>
    <property type="match status" value="1"/>
</dbReference>
<evidence type="ECO:0000256" key="23">
    <source>
        <dbReference type="ARBA" id="ARBA00023278"/>
    </source>
</evidence>
<name>A0A670JX21_PODMU</name>
<keyword evidence="8 28" id="KW-0597">Phosphoprotein</keyword>
<evidence type="ECO:0000313" key="37">
    <source>
        <dbReference type="Proteomes" id="UP000472272"/>
    </source>
</evidence>
<dbReference type="Gene3D" id="2.10.70.10">
    <property type="entry name" value="Complement Module, domain 1"/>
    <property type="match status" value="2"/>
</dbReference>
<dbReference type="OMA" id="SKGNRMH"/>
<reference evidence="36" key="3">
    <citation type="submission" date="2025-09" db="UniProtKB">
        <authorList>
            <consortium name="Ensembl"/>
        </authorList>
    </citation>
    <scope>IDENTIFICATION</scope>
</reference>
<keyword evidence="7" id="KW-0245">EGF-like domain</keyword>
<dbReference type="GO" id="GO:0045087">
    <property type="term" value="P:innate immune response"/>
    <property type="evidence" value="ECO:0007669"/>
    <property type="project" value="UniProtKB-KW"/>
</dbReference>
<feature type="domain" description="CUB" evidence="33">
    <location>
        <begin position="54"/>
        <end position="183"/>
    </location>
</feature>
<comment type="PTM">
    <text evidence="28">The iron and 2-oxoglutarate dependent 3-hydroxylation of aspartate and asparagine is (R) stereospecific within EGF domains.</text>
</comment>
<comment type="similarity">
    <text evidence="4">Belongs to the peptidase S1 family. Snake venom subfamily.</text>
</comment>
<evidence type="ECO:0000256" key="18">
    <source>
        <dbReference type="ARBA" id="ARBA00022837"/>
    </source>
</evidence>
<keyword evidence="20" id="KW-0180">Complement pathway</keyword>
<dbReference type="AlphaFoldDB" id="A0A670JX21"/>
<keyword evidence="15" id="KW-0378">Hydrolase</keyword>
<gene>
    <name evidence="36" type="primary">C1R</name>
</gene>
<feature type="disulfide bond" evidence="27">
    <location>
        <begin position="216"/>
        <end position="229"/>
    </location>
</feature>
<dbReference type="FunFam" id="2.60.120.290:FF:000006">
    <property type="entry name" value="Mannan-binding lectin serine protease 1"/>
    <property type="match status" value="1"/>
</dbReference>
<feature type="disulfide bond" evidence="27">
    <location>
        <begin position="188"/>
        <end position="205"/>
    </location>
</feature>
<evidence type="ECO:0000256" key="29">
    <source>
        <dbReference type="PIRSR" id="PIRSR001155-4"/>
    </source>
</evidence>
<feature type="binding site" evidence="29">
    <location>
        <position position="208"/>
    </location>
    <ligand>
        <name>Ca(2+)</name>
        <dbReference type="ChEBI" id="CHEBI:29108"/>
        <label>2</label>
    </ligand>
</feature>
<dbReference type="GO" id="GO:0031638">
    <property type="term" value="P:zymogen activation"/>
    <property type="evidence" value="ECO:0007669"/>
    <property type="project" value="TreeGrafter"/>
</dbReference>
<feature type="binding site" evidence="29">
    <location>
        <position position="184"/>
    </location>
    <ligand>
        <name>Ca(2+)</name>
        <dbReference type="ChEBI" id="CHEBI:29108"/>
        <label>2</label>
    </ligand>
</feature>
<feature type="disulfide bond" evidence="27">
    <location>
        <begin position="446"/>
        <end position="481"/>
    </location>
</feature>
<dbReference type="InterPro" id="IPR001314">
    <property type="entry name" value="Peptidase_S1A"/>
</dbReference>
<comment type="caution">
    <text evidence="31">Lacks conserved residue(s) required for the propagation of feature annotation.</text>
</comment>
<evidence type="ECO:0000256" key="16">
    <source>
        <dbReference type="ARBA" id="ARBA00022813"/>
    </source>
</evidence>
<feature type="binding site" evidence="29">
    <location>
        <position position="161"/>
    </location>
    <ligand>
        <name>Ca(2+)</name>
        <dbReference type="ChEBI" id="CHEBI:29108"/>
        <label>1</label>
    </ligand>
</feature>
<feature type="disulfide bond" evidence="27 30">
    <location>
        <begin position="233"/>
        <end position="260"/>
    </location>
</feature>
<evidence type="ECO:0000256" key="30">
    <source>
        <dbReference type="PROSITE-ProRule" id="PRU00059"/>
    </source>
</evidence>
<feature type="binding site" evidence="29">
    <location>
        <position position="163"/>
    </location>
    <ligand>
        <name>Ca(2+)</name>
        <dbReference type="ChEBI" id="CHEBI:29108"/>
        <label>1</label>
    </ligand>
</feature>
<dbReference type="SUPFAM" id="SSF57196">
    <property type="entry name" value="EGF/Laminin"/>
    <property type="match status" value="1"/>
</dbReference>
<dbReference type="PANTHER" id="PTHR24255">
    <property type="entry name" value="COMPLEMENT COMPONENT 1, S SUBCOMPONENT-RELATED"/>
    <property type="match status" value="1"/>
</dbReference>
<feature type="active site" description="Charge relay system" evidence="26">
    <location>
        <position position="703"/>
    </location>
</feature>
<dbReference type="SMART" id="SM00181">
    <property type="entry name" value="EGF"/>
    <property type="match status" value="1"/>
</dbReference>
<evidence type="ECO:0000256" key="20">
    <source>
        <dbReference type="ARBA" id="ARBA00022875"/>
    </source>
</evidence>
<keyword evidence="17" id="KW-0720">Serine protease</keyword>
<keyword evidence="32" id="KW-0472">Membrane</keyword>
<evidence type="ECO:0000256" key="10">
    <source>
        <dbReference type="ARBA" id="ARBA00022659"/>
    </source>
</evidence>
<keyword evidence="11" id="KW-0645">Protease</keyword>
<dbReference type="GO" id="GO:0009986">
    <property type="term" value="C:cell surface"/>
    <property type="evidence" value="ECO:0007669"/>
    <property type="project" value="UniProtKB-SubCell"/>
</dbReference>
<dbReference type="SMART" id="SM00179">
    <property type="entry name" value="EGF_CA"/>
    <property type="match status" value="1"/>
</dbReference>
<dbReference type="Proteomes" id="UP000472272">
    <property type="component" value="Chromosome 17"/>
</dbReference>
<dbReference type="FunFam" id="2.40.10.10:FF:000035">
    <property type="entry name" value="Complement C1r subcomponent"/>
    <property type="match status" value="1"/>
</dbReference>
<evidence type="ECO:0000256" key="31">
    <source>
        <dbReference type="PROSITE-ProRule" id="PRU00302"/>
    </source>
</evidence>
<feature type="binding site" evidence="29">
    <location>
        <position position="207"/>
    </location>
    <ligand>
        <name>Ca(2+)</name>
        <dbReference type="ChEBI" id="CHEBI:29108"/>
        <label>2</label>
    </ligand>
</feature>
<feature type="domain" description="CUB" evidence="33">
    <location>
        <begin position="233"/>
        <end position="345"/>
    </location>
</feature>
<dbReference type="FunFam" id="2.10.70.10:FF:000040">
    <property type="entry name" value="Complement C1r subcomponent"/>
    <property type="match status" value="1"/>
</dbReference>
<dbReference type="InterPro" id="IPR035914">
    <property type="entry name" value="Sperma_CUB_dom_sf"/>
</dbReference>
<dbReference type="GO" id="GO:0005509">
    <property type="term" value="F:calcium ion binding"/>
    <property type="evidence" value="ECO:0007669"/>
    <property type="project" value="InterPro"/>
</dbReference>
<evidence type="ECO:0000256" key="8">
    <source>
        <dbReference type="ARBA" id="ARBA00022553"/>
    </source>
</evidence>